<evidence type="ECO:0000259" key="3">
    <source>
        <dbReference type="Pfam" id="PF00501"/>
    </source>
</evidence>
<dbReference type="GO" id="GO:0005886">
    <property type="term" value="C:plasma membrane"/>
    <property type="evidence" value="ECO:0007669"/>
    <property type="project" value="TreeGrafter"/>
</dbReference>
<dbReference type="PANTHER" id="PTHR22754:SF32">
    <property type="entry name" value="DISCO-INTERACTING PROTEIN 2"/>
    <property type="match status" value="1"/>
</dbReference>
<dbReference type="InterPro" id="IPR042099">
    <property type="entry name" value="ANL_N_sf"/>
</dbReference>
<sequence length="577" mass="61152">MNPPGQDTQPPATLVAGMLAAAAAYPENGFTFQDAAGRETFYSFPDLLLATERAAAGLQSLGLGHGDRIALLTQDPEEFIIAFLGAVRAGIAPAPLYPPPPLGGIEIYLSQTVALLDVARPAALIGSAKVLGDIQAAVAGLDGVKAVATVQEIRACQAPMTPCEVGPDDVVFLQFTSGSTSTPRGVIVTHRALVANIACFMDQSLQADPARDKGVTWLPLYHDMGLIGFVLGPVHTGVSVVFMPTVRFAKSPAAWLDALHQHRGTITFAPNFAFALLLRRLRAEDLGRWDLSCVKALGCGAEPIHPDLIERFLDVFAAAGLSRDAFLPAYGLAEATLAVALRRLGAPVSTQRVDRETFERTGVSTPAREDRSWLDHVGFGGPFAGHEIAIRDPDGAALPHGREGDIWLHGPSVCAGYLGDEAGWNAICRDGWLNTGDRGYLADGELFVSGRSKELIIVNGRNIHPQPLEWAVSALSGVRPQCVAAFAVPSLTTEAIVIALEAKGRPTTDLVAAVEDAVEDLVACRPLDVVLLPSGSLSRTTSGKLKRGHVRRRYLDGDLPRLEPTPVSMPVGEAGQP</sequence>
<comment type="similarity">
    <text evidence="1">Belongs to the ATP-dependent AMP-binding enzyme family.</text>
</comment>
<name>B0T0J9_CAUSK</name>
<dbReference type="GO" id="GO:0070566">
    <property type="term" value="F:adenylyltransferase activity"/>
    <property type="evidence" value="ECO:0007669"/>
    <property type="project" value="TreeGrafter"/>
</dbReference>
<dbReference type="KEGG" id="cak:Caul_2951"/>
<dbReference type="GO" id="GO:0016874">
    <property type="term" value="F:ligase activity"/>
    <property type="evidence" value="ECO:0007669"/>
    <property type="project" value="UniProtKB-KW"/>
</dbReference>
<dbReference type="HOGENOM" id="CLU_000022_23_7_5"/>
<evidence type="ECO:0000256" key="2">
    <source>
        <dbReference type="SAM" id="MobiDB-lite"/>
    </source>
</evidence>
<dbReference type="InterPro" id="IPR020845">
    <property type="entry name" value="AMP-binding_CS"/>
</dbReference>
<keyword evidence="4" id="KW-0436">Ligase</keyword>
<feature type="domain" description="AMP-dependent synthetase/ligase" evidence="3">
    <location>
        <begin position="23"/>
        <end position="418"/>
    </location>
</feature>
<dbReference type="Gene3D" id="3.40.50.12780">
    <property type="entry name" value="N-terminal domain of ligase-like"/>
    <property type="match status" value="1"/>
</dbReference>
<feature type="region of interest" description="Disordered" evidence="2">
    <location>
        <begin position="558"/>
        <end position="577"/>
    </location>
</feature>
<organism evidence="4">
    <name type="scientific">Caulobacter sp. (strain K31)</name>
    <dbReference type="NCBI Taxonomy" id="366602"/>
    <lineage>
        <taxon>Bacteria</taxon>
        <taxon>Pseudomonadati</taxon>
        <taxon>Pseudomonadota</taxon>
        <taxon>Alphaproteobacteria</taxon>
        <taxon>Caulobacterales</taxon>
        <taxon>Caulobacteraceae</taxon>
        <taxon>Caulobacter</taxon>
    </lineage>
</organism>
<dbReference type="OrthoDB" id="9803968at2"/>
<reference evidence="4" key="1">
    <citation type="submission" date="2008-01" db="EMBL/GenBank/DDBJ databases">
        <title>Complete sequence of chromosome of Caulobacter sp. K31.</title>
        <authorList>
            <consortium name="US DOE Joint Genome Institute"/>
            <person name="Copeland A."/>
            <person name="Lucas S."/>
            <person name="Lapidus A."/>
            <person name="Barry K."/>
            <person name="Glavina del Rio T."/>
            <person name="Dalin E."/>
            <person name="Tice H."/>
            <person name="Pitluck S."/>
            <person name="Bruce D."/>
            <person name="Goodwin L."/>
            <person name="Thompson L.S."/>
            <person name="Brettin T."/>
            <person name="Detter J.C."/>
            <person name="Han C."/>
            <person name="Schmutz J."/>
            <person name="Larimer F."/>
            <person name="Land M."/>
            <person name="Hauser L."/>
            <person name="Kyrpides N."/>
            <person name="Kim E."/>
            <person name="Stephens C."/>
            <person name="Richardson P."/>
        </authorList>
    </citation>
    <scope>NUCLEOTIDE SEQUENCE [LARGE SCALE GENOMIC DNA]</scope>
    <source>
        <strain evidence="4">K31</strain>
    </source>
</reference>
<dbReference type="InterPro" id="IPR000873">
    <property type="entry name" value="AMP-dep_synth/lig_dom"/>
</dbReference>
<gene>
    <name evidence="4" type="ordered locus">Caul_2951</name>
</gene>
<dbReference type="PANTHER" id="PTHR22754">
    <property type="entry name" value="DISCO-INTERACTING PROTEIN 2 DIP2 -RELATED"/>
    <property type="match status" value="1"/>
</dbReference>
<accession>B0T0J9</accession>
<dbReference type="EMBL" id="CP000927">
    <property type="protein sequence ID" value="ABZ72078.1"/>
    <property type="molecule type" value="Genomic_DNA"/>
</dbReference>
<dbReference type="InterPro" id="IPR045851">
    <property type="entry name" value="AMP-bd_C_sf"/>
</dbReference>
<proteinExistence type="inferred from homology"/>
<dbReference type="Pfam" id="PF00501">
    <property type="entry name" value="AMP-binding"/>
    <property type="match status" value="1"/>
</dbReference>
<dbReference type="GO" id="GO:0006633">
    <property type="term" value="P:fatty acid biosynthetic process"/>
    <property type="evidence" value="ECO:0007669"/>
    <property type="project" value="TreeGrafter"/>
</dbReference>
<protein>
    <submittedName>
        <fullName evidence="4">AMP-dependent synthetase and ligase</fullName>
    </submittedName>
</protein>
<evidence type="ECO:0000313" key="4">
    <source>
        <dbReference type="EMBL" id="ABZ72078.1"/>
    </source>
</evidence>
<dbReference type="Gene3D" id="3.30.300.30">
    <property type="match status" value="1"/>
</dbReference>
<dbReference type="STRING" id="366602.Caul_2951"/>
<dbReference type="eggNOG" id="COG0318">
    <property type="taxonomic scope" value="Bacteria"/>
</dbReference>
<evidence type="ECO:0000256" key="1">
    <source>
        <dbReference type="ARBA" id="ARBA00006432"/>
    </source>
</evidence>
<dbReference type="SUPFAM" id="SSF56801">
    <property type="entry name" value="Acetyl-CoA synthetase-like"/>
    <property type="match status" value="1"/>
</dbReference>
<dbReference type="AlphaFoldDB" id="B0T0J9"/>
<dbReference type="PROSITE" id="PS00455">
    <property type="entry name" value="AMP_BINDING"/>
    <property type="match status" value="1"/>
</dbReference>